<dbReference type="EMBL" id="CAJVPW010014239">
    <property type="protein sequence ID" value="CAG8652379.1"/>
    <property type="molecule type" value="Genomic_DNA"/>
</dbReference>
<protein>
    <submittedName>
        <fullName evidence="1">9560_t:CDS:1</fullName>
    </submittedName>
</protein>
<sequence length="106" mass="11947">WLATNILQVGQASLCSTAEYISELYFRRQITQIMNAPVFGVIIDESTRGQTKNVVLCYQFWSNENQLLIAMVAQLQNVIKCNAEVISDIVATHIQKNGLDVKKCKL</sequence>
<keyword evidence="2" id="KW-1185">Reference proteome</keyword>
<reference evidence="1" key="1">
    <citation type="submission" date="2021-06" db="EMBL/GenBank/DDBJ databases">
        <authorList>
            <person name="Kallberg Y."/>
            <person name="Tangrot J."/>
            <person name="Rosling A."/>
        </authorList>
    </citation>
    <scope>NUCLEOTIDE SEQUENCE</scope>
    <source>
        <strain evidence="1">28 12/20/2015</strain>
    </source>
</reference>
<organism evidence="1 2">
    <name type="scientific">Cetraspora pellucida</name>
    <dbReference type="NCBI Taxonomy" id="1433469"/>
    <lineage>
        <taxon>Eukaryota</taxon>
        <taxon>Fungi</taxon>
        <taxon>Fungi incertae sedis</taxon>
        <taxon>Mucoromycota</taxon>
        <taxon>Glomeromycotina</taxon>
        <taxon>Glomeromycetes</taxon>
        <taxon>Diversisporales</taxon>
        <taxon>Gigasporaceae</taxon>
        <taxon>Cetraspora</taxon>
    </lineage>
</organism>
<name>A0ACA9NEE5_9GLOM</name>
<accession>A0ACA9NEE5</accession>
<proteinExistence type="predicted"/>
<evidence type="ECO:0000313" key="1">
    <source>
        <dbReference type="EMBL" id="CAG8652379.1"/>
    </source>
</evidence>
<evidence type="ECO:0000313" key="2">
    <source>
        <dbReference type="Proteomes" id="UP000789366"/>
    </source>
</evidence>
<gene>
    <name evidence="1" type="ORF">SPELUC_LOCUS8965</name>
</gene>
<feature type="non-terminal residue" evidence="1">
    <location>
        <position position="1"/>
    </location>
</feature>
<comment type="caution">
    <text evidence="1">The sequence shown here is derived from an EMBL/GenBank/DDBJ whole genome shotgun (WGS) entry which is preliminary data.</text>
</comment>
<dbReference type="Proteomes" id="UP000789366">
    <property type="component" value="Unassembled WGS sequence"/>
</dbReference>